<protein>
    <recommendedName>
        <fullName evidence="2">histidine kinase</fullName>
        <ecNumber evidence="2">2.7.13.3</ecNumber>
    </recommendedName>
</protein>
<dbReference type="InterPro" id="IPR029016">
    <property type="entry name" value="GAF-like_dom_sf"/>
</dbReference>
<keyword evidence="4" id="KW-0808">Transferase</keyword>
<dbReference type="Pfam" id="PF02518">
    <property type="entry name" value="HATPase_c"/>
    <property type="match status" value="1"/>
</dbReference>
<feature type="transmembrane region" description="Helical" evidence="9">
    <location>
        <begin position="183"/>
        <end position="205"/>
    </location>
</feature>
<evidence type="ECO:0000256" key="8">
    <source>
        <dbReference type="SAM" id="Coils"/>
    </source>
</evidence>
<evidence type="ECO:0000259" key="10">
    <source>
        <dbReference type="PROSITE" id="PS50109"/>
    </source>
</evidence>
<dbReference type="Pfam" id="PF00512">
    <property type="entry name" value="HisKA"/>
    <property type="match status" value="1"/>
</dbReference>
<keyword evidence="9" id="KW-1133">Transmembrane helix</keyword>
<dbReference type="Gene3D" id="3.40.50.2300">
    <property type="match status" value="3"/>
</dbReference>
<evidence type="ECO:0000256" key="3">
    <source>
        <dbReference type="ARBA" id="ARBA00022553"/>
    </source>
</evidence>
<feature type="domain" description="Response regulatory" evidence="11">
    <location>
        <begin position="1027"/>
        <end position="1144"/>
    </location>
</feature>
<dbReference type="InterPro" id="IPR005467">
    <property type="entry name" value="His_kinase_dom"/>
</dbReference>
<evidence type="ECO:0000313" key="13">
    <source>
        <dbReference type="Proteomes" id="UP000292884"/>
    </source>
</evidence>
<dbReference type="SMART" id="SM00387">
    <property type="entry name" value="HATPase_c"/>
    <property type="match status" value="1"/>
</dbReference>
<dbReference type="PROSITE" id="PS50110">
    <property type="entry name" value="RESPONSE_REGULATORY"/>
    <property type="match status" value="3"/>
</dbReference>
<dbReference type="PRINTS" id="PR00344">
    <property type="entry name" value="BCTRLSENSOR"/>
</dbReference>
<dbReference type="InterPro" id="IPR003018">
    <property type="entry name" value="GAF"/>
</dbReference>
<dbReference type="SUPFAM" id="SSF55781">
    <property type="entry name" value="GAF domain-like"/>
    <property type="match status" value="1"/>
</dbReference>
<dbReference type="SMART" id="SM00448">
    <property type="entry name" value="REC"/>
    <property type="match status" value="3"/>
</dbReference>
<keyword evidence="13" id="KW-1185">Reference proteome</keyword>
<dbReference type="CDD" id="cd00156">
    <property type="entry name" value="REC"/>
    <property type="match status" value="1"/>
</dbReference>
<feature type="coiled-coil region" evidence="8">
    <location>
        <begin position="393"/>
        <end position="455"/>
    </location>
</feature>
<keyword evidence="3 7" id="KW-0597">Phosphoprotein</keyword>
<dbReference type="Gene3D" id="1.10.287.130">
    <property type="match status" value="1"/>
</dbReference>
<dbReference type="SUPFAM" id="SSF55874">
    <property type="entry name" value="ATPase domain of HSP90 chaperone/DNA topoisomerase II/histidine kinase"/>
    <property type="match status" value="1"/>
</dbReference>
<keyword evidence="9" id="KW-0812">Transmembrane</keyword>
<dbReference type="EC" id="2.7.13.3" evidence="2"/>
<feature type="domain" description="Response regulatory" evidence="11">
    <location>
        <begin position="881"/>
        <end position="998"/>
    </location>
</feature>
<evidence type="ECO:0000313" key="12">
    <source>
        <dbReference type="EMBL" id="TCC88020.1"/>
    </source>
</evidence>
<dbReference type="InterPro" id="IPR011006">
    <property type="entry name" value="CheY-like_superfamily"/>
</dbReference>
<feature type="domain" description="Histidine kinase" evidence="10">
    <location>
        <begin position="486"/>
        <end position="721"/>
    </location>
</feature>
<feature type="modified residue" description="4-aspartylphosphate" evidence="7">
    <location>
        <position position="806"/>
    </location>
</feature>
<keyword evidence="5" id="KW-0418">Kinase</keyword>
<keyword evidence="9" id="KW-0472">Membrane</keyword>
<dbReference type="InterPro" id="IPR004358">
    <property type="entry name" value="Sig_transdc_His_kin-like_C"/>
</dbReference>
<feature type="modified residue" description="4-aspartylphosphate" evidence="7">
    <location>
        <position position="1077"/>
    </location>
</feature>
<comment type="catalytic activity">
    <reaction evidence="1">
        <text>ATP + protein L-histidine = ADP + protein N-phospho-L-histidine.</text>
        <dbReference type="EC" id="2.7.13.3"/>
    </reaction>
</comment>
<dbReference type="CDD" id="cd16922">
    <property type="entry name" value="HATPase_EvgS-ArcB-TorS-like"/>
    <property type="match status" value="1"/>
</dbReference>
<dbReference type="InterPro" id="IPR003594">
    <property type="entry name" value="HATPase_dom"/>
</dbReference>
<feature type="transmembrane region" description="Helical" evidence="9">
    <location>
        <begin position="12"/>
        <end position="32"/>
    </location>
</feature>
<dbReference type="SUPFAM" id="SSF47384">
    <property type="entry name" value="Homodimeric domain of signal transducing histidine kinase"/>
    <property type="match status" value="1"/>
</dbReference>
<dbReference type="InterPro" id="IPR003661">
    <property type="entry name" value="HisK_dim/P_dom"/>
</dbReference>
<dbReference type="GO" id="GO:0000155">
    <property type="term" value="F:phosphorelay sensor kinase activity"/>
    <property type="evidence" value="ECO:0007669"/>
    <property type="project" value="InterPro"/>
</dbReference>
<dbReference type="Gene3D" id="3.30.565.10">
    <property type="entry name" value="Histidine kinase-like ATPase, C-terminal domain"/>
    <property type="match status" value="1"/>
</dbReference>
<dbReference type="FunFam" id="3.30.565.10:FF:000010">
    <property type="entry name" value="Sensor histidine kinase RcsC"/>
    <property type="match status" value="1"/>
</dbReference>
<dbReference type="SMART" id="SM00388">
    <property type="entry name" value="HisKA"/>
    <property type="match status" value="1"/>
</dbReference>
<dbReference type="InterPro" id="IPR036890">
    <property type="entry name" value="HATPase_C_sf"/>
</dbReference>
<evidence type="ECO:0000256" key="4">
    <source>
        <dbReference type="ARBA" id="ARBA00022679"/>
    </source>
</evidence>
<evidence type="ECO:0000259" key="11">
    <source>
        <dbReference type="PROSITE" id="PS50110"/>
    </source>
</evidence>
<dbReference type="Pfam" id="PF00072">
    <property type="entry name" value="Response_reg"/>
    <property type="match status" value="3"/>
</dbReference>
<dbReference type="OrthoDB" id="9811889at2"/>
<evidence type="ECO:0000256" key="5">
    <source>
        <dbReference type="ARBA" id="ARBA00022777"/>
    </source>
</evidence>
<dbReference type="Pfam" id="PF13185">
    <property type="entry name" value="GAF_2"/>
    <property type="match status" value="1"/>
</dbReference>
<dbReference type="CDD" id="cd17546">
    <property type="entry name" value="REC_hyHK_CKI1_RcsC-like"/>
    <property type="match status" value="1"/>
</dbReference>
<feature type="modified residue" description="4-aspartylphosphate" evidence="7">
    <location>
        <position position="930"/>
    </location>
</feature>
<dbReference type="PROSITE" id="PS50109">
    <property type="entry name" value="HIS_KIN"/>
    <property type="match status" value="1"/>
</dbReference>
<proteinExistence type="predicted"/>
<feature type="domain" description="Response regulatory" evidence="11">
    <location>
        <begin position="757"/>
        <end position="871"/>
    </location>
</feature>
<keyword evidence="8" id="KW-0175">Coiled coil</keyword>
<dbReference type="EMBL" id="SJSK01000006">
    <property type="protein sequence ID" value="TCC88020.1"/>
    <property type="molecule type" value="Genomic_DNA"/>
</dbReference>
<evidence type="ECO:0000256" key="1">
    <source>
        <dbReference type="ARBA" id="ARBA00000085"/>
    </source>
</evidence>
<accession>A0A4R0MMS2</accession>
<dbReference type="Pfam" id="PF05227">
    <property type="entry name" value="CHASE3"/>
    <property type="match status" value="1"/>
</dbReference>
<dbReference type="PANTHER" id="PTHR45339">
    <property type="entry name" value="HYBRID SIGNAL TRANSDUCTION HISTIDINE KINASE J"/>
    <property type="match status" value="1"/>
</dbReference>
<dbReference type="Proteomes" id="UP000292884">
    <property type="component" value="Unassembled WGS sequence"/>
</dbReference>
<sequence>MFKLSFKQQVLTGFAVSLTFVLISAISSYLSIKKLNEDATWQSHTYEVIDKIRETEVYLLNSGTGFRGYILTQREKYLTPYTQNVKKIIPTLHSLKLLVNDNPKQVRNVDSLIHYAELKIADMELVLSSNKEQGPEAAVRVIQTDKGKFFKDQILKISQQMINVEFVLLKQRKIEAQASSKQTTLIVVLSSIIIFGLILFLLSYIRRTFDQQKETEIQIRQNNTQLELLSTENEQKNWLLSGVKLVNEAMRGEQEIEELANNIISSICNYINAPIGAIFLGNKEKGFELSGAYAYAIKGIKKHYNLGDGFIGQVALEKKSKLLSDVPSDYIKISSGLGSAPPRYIHLCPVLFQNETIAVIELGLNNAPNEAMGLFLSGIAENVGIAINSAFSRVILRDLFEQTQQQAEELEAQQEELRTTNEELQASEEELRVQQEELRQTNLELEEKALLLEEKNVSINQAREAMGLKAKELEISSKYKSEFLANMSHELRTPLNSILILARILKENKPDNLNEDQIKYAGVIHNAGTDLLNLINDILDLSKIEAGKIDLSIETVRPLEVKQNMEALFNEVAKNKKVNFEVNISQNLPSSFTTDQGRLEQVIKNLLSNAFKFTPEKGAVTLNISVTDKETSYYSEQLRNNSNPVIAIEIVDTGIGISTDKQKVIFEAFQQADGSTSRKYGGTGLGLSISKEIAHILGGEIQIKSELGTGSTFTLFIPVEHTASDLFDNEIEIEEAREIEEPINFNTPFKIEREKNVLLIIEDDLNFADILKDYAIEKGFEPILAHSGDIGLDMAISQVPDAIILDIMLPVMDGWMILKKLKANPITKHIPVHIMSARDEKLSKAKQEGAVGFLKKPIDEKELATAFNSLSNFSIAQQFNKVLLIEDQETQSQLLAQQLLDRGAEVTQVYSGNEAITILEDHKFDCIILDLNLPDISGFDLLDKIKADPALLHIPVVINTAMELEKEQMYRIMRYSEAMVLKTDKSNDRLIDEVSLFMNKLNTKQKQPSVKEGKSLSTLEKALKDKTILVTDDDMRNIFALSTALQAYEMNIVIANNGREAIEKLEENPEIDLVLMDIMMPEMDGYEAMAAIRKQKKFLKLPIIALTAKAMKNDREKCIEAGANDYISKPVDIDKLLSMMRVWLSN</sequence>
<evidence type="ECO:0000256" key="2">
    <source>
        <dbReference type="ARBA" id="ARBA00012438"/>
    </source>
</evidence>
<comment type="caution">
    <text evidence="12">The sequence shown here is derived from an EMBL/GenBank/DDBJ whole genome shotgun (WGS) entry which is preliminary data.</text>
</comment>
<organism evidence="12 13">
    <name type="scientific">Pedobacter frigiditerrae</name>
    <dbReference type="NCBI Taxonomy" id="2530452"/>
    <lineage>
        <taxon>Bacteria</taxon>
        <taxon>Pseudomonadati</taxon>
        <taxon>Bacteroidota</taxon>
        <taxon>Sphingobacteriia</taxon>
        <taxon>Sphingobacteriales</taxon>
        <taxon>Sphingobacteriaceae</taxon>
        <taxon>Pedobacter</taxon>
    </lineage>
</organism>
<dbReference type="InterPro" id="IPR036097">
    <property type="entry name" value="HisK_dim/P_sf"/>
</dbReference>
<dbReference type="InterPro" id="IPR007891">
    <property type="entry name" value="CHASE3"/>
</dbReference>
<name>A0A4R0MMS2_9SPHI</name>
<evidence type="ECO:0000256" key="6">
    <source>
        <dbReference type="ARBA" id="ARBA00023012"/>
    </source>
</evidence>
<dbReference type="InterPro" id="IPR001789">
    <property type="entry name" value="Sig_transdc_resp-reg_receiver"/>
</dbReference>
<gene>
    <name evidence="12" type="ORF">EZ428_20055</name>
</gene>
<dbReference type="PANTHER" id="PTHR45339:SF1">
    <property type="entry name" value="HYBRID SIGNAL TRANSDUCTION HISTIDINE KINASE J"/>
    <property type="match status" value="1"/>
</dbReference>
<reference evidence="12 13" key="1">
    <citation type="submission" date="2019-02" db="EMBL/GenBank/DDBJ databases">
        <title>Pedobacter sp. RP-1-13 sp. nov., isolated from Arctic soil.</title>
        <authorList>
            <person name="Dahal R.H."/>
        </authorList>
    </citation>
    <scope>NUCLEOTIDE SEQUENCE [LARGE SCALE GENOMIC DNA]</scope>
    <source>
        <strain evidence="12 13">RP-1-13</strain>
    </source>
</reference>
<dbReference type="Gene3D" id="3.30.450.40">
    <property type="match status" value="1"/>
</dbReference>
<dbReference type="RefSeq" id="WP_131554984.1">
    <property type="nucleotide sequence ID" value="NZ_SJSK01000006.1"/>
</dbReference>
<keyword evidence="6" id="KW-0902">Two-component regulatory system</keyword>
<dbReference type="AlphaFoldDB" id="A0A4R0MMS2"/>
<dbReference type="CDD" id="cd19410">
    <property type="entry name" value="HK9-like_sensor"/>
    <property type="match status" value="1"/>
</dbReference>
<dbReference type="CDD" id="cd00082">
    <property type="entry name" value="HisKA"/>
    <property type="match status" value="1"/>
</dbReference>
<evidence type="ECO:0000256" key="9">
    <source>
        <dbReference type="SAM" id="Phobius"/>
    </source>
</evidence>
<evidence type="ECO:0000256" key="7">
    <source>
        <dbReference type="PROSITE-ProRule" id="PRU00169"/>
    </source>
</evidence>
<dbReference type="SUPFAM" id="SSF52172">
    <property type="entry name" value="CheY-like"/>
    <property type="match status" value="3"/>
</dbReference>